<dbReference type="Pfam" id="PF01900">
    <property type="entry name" value="RNase_P_Rpp14"/>
    <property type="match status" value="1"/>
</dbReference>
<dbReference type="OMA" id="LKCDMPN"/>
<proteinExistence type="inferred from homology"/>
<dbReference type="AlphaFoldDB" id="A0A8S1XVW8"/>
<comment type="function">
    <text evidence="3">Component of ribonuclease P, a protein complex that generates mature tRNA molecules by cleaving their 5'-ends.</text>
</comment>
<comment type="caution">
    <text evidence="4">The sequence shown here is derived from an EMBL/GenBank/DDBJ whole genome shotgun (WGS) entry which is preliminary data.</text>
</comment>
<dbReference type="OrthoDB" id="24745at2759"/>
<dbReference type="GO" id="GO:0030677">
    <property type="term" value="C:ribonuclease P complex"/>
    <property type="evidence" value="ECO:0007669"/>
    <property type="project" value="InterPro"/>
</dbReference>
<sequence length="148" mass="18010">MVRFKNRYFLCEYIQENQEWEFSERDLLNEIKDQVEYHFGQFGSGKIQFSFQVKYLNSISRLFILRVSREYKSIIWSTLLFMNMFRGVPIKIRTLSCSGTIRKCEIRARRLLTKWVHKILKCDMPNQLRNTIIRDYKQTKQILPQLTQ</sequence>
<name>A0A8S1XVW8_PAROT</name>
<evidence type="ECO:0000313" key="4">
    <source>
        <dbReference type="EMBL" id="CAD8205676.1"/>
    </source>
</evidence>
<dbReference type="PIRSF" id="PIRSF023803">
    <property type="entry name" value="Ribonuclease_P_prd"/>
    <property type="match status" value="1"/>
</dbReference>
<evidence type="ECO:0000256" key="2">
    <source>
        <dbReference type="ARBA" id="ARBA00044198"/>
    </source>
</evidence>
<reference evidence="4" key="1">
    <citation type="submission" date="2021-01" db="EMBL/GenBank/DDBJ databases">
        <authorList>
            <consortium name="Genoscope - CEA"/>
            <person name="William W."/>
        </authorList>
    </citation>
    <scope>NUCLEOTIDE SEQUENCE</scope>
</reference>
<evidence type="ECO:0000313" key="5">
    <source>
        <dbReference type="Proteomes" id="UP000683925"/>
    </source>
</evidence>
<gene>
    <name evidence="4" type="ORF">POCTA_138.1.T1360044</name>
</gene>
<evidence type="ECO:0000256" key="3">
    <source>
        <dbReference type="PIRNR" id="PIRNR023803"/>
    </source>
</evidence>
<comment type="similarity">
    <text evidence="3">Belongs to the eukaryotic/archaeal RNase P protein component 2 family.</text>
</comment>
<dbReference type="PANTHER" id="PTHR48414">
    <property type="entry name" value="POP5 HOMOLOG, RIBONUCLEASE P_MRP SUBUNIT"/>
    <property type="match status" value="1"/>
</dbReference>
<dbReference type="InterPro" id="IPR016819">
    <property type="entry name" value="RNase_P/MRP_POP5"/>
</dbReference>
<dbReference type="InterPro" id="IPR002759">
    <property type="entry name" value="Pop5/Rpp14/Rnp2-like"/>
</dbReference>
<evidence type="ECO:0000256" key="1">
    <source>
        <dbReference type="ARBA" id="ARBA00022552"/>
    </source>
</evidence>
<dbReference type="PANTHER" id="PTHR48414:SF1">
    <property type="entry name" value="POP5 HOMOLOG, RIBONUCLEASE P_MRP SUBUNIT"/>
    <property type="match status" value="1"/>
</dbReference>
<dbReference type="EMBL" id="CAJJDP010000137">
    <property type="protein sequence ID" value="CAD8205676.1"/>
    <property type="molecule type" value="Genomic_DNA"/>
</dbReference>
<dbReference type="GO" id="GO:0001682">
    <property type="term" value="P:tRNA 5'-leader removal"/>
    <property type="evidence" value="ECO:0007669"/>
    <property type="project" value="InterPro"/>
</dbReference>
<dbReference type="Proteomes" id="UP000683925">
    <property type="component" value="Unassembled WGS sequence"/>
</dbReference>
<protein>
    <recommendedName>
        <fullName evidence="2 3">Ribonuclease P/MRP protein subunit POP5</fullName>
    </recommendedName>
</protein>
<keyword evidence="1" id="KW-0698">rRNA processing</keyword>
<keyword evidence="3" id="KW-0819">tRNA processing</keyword>
<keyword evidence="5" id="KW-1185">Reference proteome</keyword>
<organism evidence="4 5">
    <name type="scientific">Paramecium octaurelia</name>
    <dbReference type="NCBI Taxonomy" id="43137"/>
    <lineage>
        <taxon>Eukaryota</taxon>
        <taxon>Sar</taxon>
        <taxon>Alveolata</taxon>
        <taxon>Ciliophora</taxon>
        <taxon>Intramacronucleata</taxon>
        <taxon>Oligohymenophorea</taxon>
        <taxon>Peniculida</taxon>
        <taxon>Parameciidae</taxon>
        <taxon>Paramecium</taxon>
    </lineage>
</organism>
<accession>A0A8S1XVW8</accession>